<feature type="signal peptide" evidence="1">
    <location>
        <begin position="1"/>
        <end position="16"/>
    </location>
</feature>
<name>A0A9P4LAR5_9PLEO</name>
<reference evidence="2" key="1">
    <citation type="submission" date="2020-01" db="EMBL/GenBank/DDBJ databases">
        <authorList>
            <consortium name="DOE Joint Genome Institute"/>
            <person name="Haridas S."/>
            <person name="Albert R."/>
            <person name="Binder M."/>
            <person name="Bloem J."/>
            <person name="Labutti K."/>
            <person name="Salamov A."/>
            <person name="Andreopoulos B."/>
            <person name="Baker S.E."/>
            <person name="Barry K."/>
            <person name="Bills G."/>
            <person name="Bluhm B.H."/>
            <person name="Cannon C."/>
            <person name="Castanera R."/>
            <person name="Culley D.E."/>
            <person name="Daum C."/>
            <person name="Ezra D."/>
            <person name="Gonzalez J.B."/>
            <person name="Henrissat B."/>
            <person name="Kuo A."/>
            <person name="Liang C."/>
            <person name="Lipzen A."/>
            <person name="Lutzoni F."/>
            <person name="Magnuson J."/>
            <person name="Mondo S."/>
            <person name="Nolan M."/>
            <person name="Ohm R."/>
            <person name="Pangilinan J."/>
            <person name="Park H.-J."/>
            <person name="Ramirez L."/>
            <person name="Alfaro M."/>
            <person name="Sun H."/>
            <person name="Tritt A."/>
            <person name="Yoshinaga Y."/>
            <person name="Zwiers L.-H."/>
            <person name="Turgeon B.G."/>
            <person name="Goodwin S.B."/>
            <person name="Spatafora J.W."/>
            <person name="Crous P.W."/>
            <person name="Grigoriev I.V."/>
        </authorList>
    </citation>
    <scope>NUCLEOTIDE SEQUENCE</scope>
    <source>
        <strain evidence="2">CBS 394.84</strain>
    </source>
</reference>
<evidence type="ECO:0008006" key="4">
    <source>
        <dbReference type="Google" id="ProtNLM"/>
    </source>
</evidence>
<dbReference type="EMBL" id="ML976615">
    <property type="protein sequence ID" value="KAF1848300.1"/>
    <property type="molecule type" value="Genomic_DNA"/>
</dbReference>
<dbReference type="InterPro" id="IPR052820">
    <property type="entry name" value="PhiA_domain"/>
</dbReference>
<dbReference type="Proteomes" id="UP000800039">
    <property type="component" value="Unassembled WGS sequence"/>
</dbReference>
<evidence type="ECO:0000313" key="3">
    <source>
        <dbReference type="Proteomes" id="UP000800039"/>
    </source>
</evidence>
<protein>
    <recommendedName>
        <fullName evidence="4">Cell wall protein PhiA</fullName>
    </recommendedName>
</protein>
<comment type="caution">
    <text evidence="2">The sequence shown here is derived from an EMBL/GenBank/DDBJ whole genome shotgun (WGS) entry which is preliminary data.</text>
</comment>
<proteinExistence type="predicted"/>
<feature type="chain" id="PRO_5040126741" description="Cell wall protein PhiA" evidence="1">
    <location>
        <begin position="17"/>
        <end position="207"/>
    </location>
</feature>
<keyword evidence="1" id="KW-0732">Signal</keyword>
<organism evidence="2 3">
    <name type="scientific">Cucurbitaria berberidis CBS 394.84</name>
    <dbReference type="NCBI Taxonomy" id="1168544"/>
    <lineage>
        <taxon>Eukaryota</taxon>
        <taxon>Fungi</taxon>
        <taxon>Dikarya</taxon>
        <taxon>Ascomycota</taxon>
        <taxon>Pezizomycotina</taxon>
        <taxon>Dothideomycetes</taxon>
        <taxon>Pleosporomycetidae</taxon>
        <taxon>Pleosporales</taxon>
        <taxon>Pleosporineae</taxon>
        <taxon>Cucurbitariaceae</taxon>
        <taxon>Cucurbitaria</taxon>
    </lineage>
</organism>
<dbReference type="OrthoDB" id="5430620at2759"/>
<keyword evidence="3" id="KW-1185">Reference proteome</keyword>
<dbReference type="PANTHER" id="PTHR42047:SF1">
    <property type="entry name" value="PROTEIN, PUTATIVE (AFU_ORTHOLOGUE AFUA_6G03560)-RELATED"/>
    <property type="match status" value="1"/>
</dbReference>
<dbReference type="AlphaFoldDB" id="A0A9P4LAR5"/>
<dbReference type="PANTHER" id="PTHR42047">
    <property type="entry name" value="PROTEIN, PUTATIVE (AFU_ORTHOLOGUE AFUA_6G03560)-RELATED"/>
    <property type="match status" value="1"/>
</dbReference>
<gene>
    <name evidence="2" type="ORF">K460DRAFT_280281</name>
</gene>
<sequence length="207" mass="20763">MKSTFAFTALVTTALAGPYCAAPPATPPAASSTPTPTPDPSGPSYFGVISARSASPIHLQALTARGGKFYLGGPGPSSYCPVAQVGDACPAGNTTVLAGGDKTLALGVIVPGGQQVYVAPDGSLSYTGAHSAYIPTGSIVDQFSRQAPAAGQQFGYLNFETGFVACPAGEGEGYKVFGQVQGGTYGPDCLGFNALAVATDKPGAWQY</sequence>
<dbReference type="RefSeq" id="XP_040790863.1">
    <property type="nucleotide sequence ID" value="XM_040928395.1"/>
</dbReference>
<evidence type="ECO:0000313" key="2">
    <source>
        <dbReference type="EMBL" id="KAF1848300.1"/>
    </source>
</evidence>
<dbReference type="GeneID" id="63845648"/>
<evidence type="ECO:0000256" key="1">
    <source>
        <dbReference type="SAM" id="SignalP"/>
    </source>
</evidence>
<accession>A0A9P4LAR5</accession>